<dbReference type="AlphaFoldDB" id="A0A1S3YRB8"/>
<feature type="transmembrane region" description="Helical" evidence="2">
    <location>
        <begin position="171"/>
        <end position="191"/>
    </location>
</feature>
<protein>
    <submittedName>
        <fullName evidence="3">Uncharacterized protein</fullName>
    </submittedName>
</protein>
<evidence type="ECO:0000256" key="1">
    <source>
        <dbReference type="SAM" id="MobiDB-lite"/>
    </source>
</evidence>
<name>A0A1S3YRB8_TOBAC</name>
<dbReference type="PaxDb" id="4097-A0A1S3YRB8"/>
<dbReference type="InterPro" id="IPR052277">
    <property type="entry name" value="INM_ESCRT-Associated"/>
</dbReference>
<dbReference type="OrthoDB" id="341403at2759"/>
<dbReference type="PANTHER" id="PTHR13428">
    <property type="entry name" value="INNER NUCLEAR MEMBRANE PROTEIN MAN1 LEM DOMAIN CONTAINING PROTEIN"/>
    <property type="match status" value="1"/>
</dbReference>
<accession>A0A1S3YRB8</accession>
<evidence type="ECO:0000313" key="3">
    <source>
        <dbReference type="RefSeq" id="XP_016454597.1"/>
    </source>
</evidence>
<dbReference type="PANTHER" id="PTHR13428:SF12">
    <property type="entry name" value="INNER NUCLEAR MEMBRANE PROTEIN MAN1"/>
    <property type="match status" value="1"/>
</dbReference>
<reference evidence="3" key="1">
    <citation type="submission" date="2025-08" db="UniProtKB">
        <authorList>
            <consortium name="RefSeq"/>
        </authorList>
    </citation>
    <scope>IDENTIFICATION</scope>
</reference>
<feature type="compositionally biased region" description="Pro residues" evidence="1">
    <location>
        <begin position="10"/>
        <end position="21"/>
    </location>
</feature>
<keyword evidence="2" id="KW-0472">Membrane</keyword>
<feature type="region of interest" description="Disordered" evidence="1">
    <location>
        <begin position="1"/>
        <end position="38"/>
    </location>
</feature>
<feature type="transmembrane region" description="Helical" evidence="2">
    <location>
        <begin position="56"/>
        <end position="77"/>
    </location>
</feature>
<dbReference type="KEGG" id="nta:107778801"/>
<keyword evidence="2" id="KW-0812">Transmembrane</keyword>
<sequence>MASTPRTRPPRPPSSLSPNPKPTRYKSPSSSRPSTSSIAIPLEPSSNFFPSSKSEFSRLLAVVFVAAAVAFSCNYVFTFLNRQPKPFCDSNPDFDDSLSAISHFFFDLHRLITPNDGIGILTLTTREAKIPLYREKKQKITRNASSSILSLVHLVAIAIAIALFHLFFGSYIAGIIFLDFVVDICLFLFFLSSRGSFGNRFSTFPGQKLNQHISKISLHLNEYQEHLSHIMRASVQFLVSISYSRRRKRPNLICGLLYVISMYFCFAFAYSCNIPKSCDPHFGEEKLRTNFCEPCPLNGVCHEGKLGCVHGYRRLGNLCVEDSNINEAAKKLSKSVEGLLCEEYAQFSCTGAGNIWVQSNQLWEKVNKSKIMDEYGLNKAVYAHAMQRAMEDLGKVLERRLNDQGMEELKCPALLVQHYTPVSCRIQQWLFEHALLLVPACA</sequence>
<feature type="transmembrane region" description="Helical" evidence="2">
    <location>
        <begin position="144"/>
        <end position="165"/>
    </location>
</feature>
<dbReference type="STRING" id="4097.A0A1S3YRB8"/>
<organism evidence="3">
    <name type="scientific">Nicotiana tabacum</name>
    <name type="common">Common tobacco</name>
    <dbReference type="NCBI Taxonomy" id="4097"/>
    <lineage>
        <taxon>Eukaryota</taxon>
        <taxon>Viridiplantae</taxon>
        <taxon>Streptophyta</taxon>
        <taxon>Embryophyta</taxon>
        <taxon>Tracheophyta</taxon>
        <taxon>Spermatophyta</taxon>
        <taxon>Magnoliopsida</taxon>
        <taxon>eudicotyledons</taxon>
        <taxon>Gunneridae</taxon>
        <taxon>Pentapetalae</taxon>
        <taxon>asterids</taxon>
        <taxon>lamiids</taxon>
        <taxon>Solanales</taxon>
        <taxon>Solanaceae</taxon>
        <taxon>Nicotianoideae</taxon>
        <taxon>Nicotianeae</taxon>
        <taxon>Nicotiana</taxon>
    </lineage>
</organism>
<feature type="transmembrane region" description="Helical" evidence="2">
    <location>
        <begin position="252"/>
        <end position="270"/>
    </location>
</feature>
<feature type="compositionally biased region" description="Low complexity" evidence="1">
    <location>
        <begin position="25"/>
        <end position="37"/>
    </location>
</feature>
<feature type="non-terminal residue" evidence="3">
    <location>
        <position position="442"/>
    </location>
</feature>
<gene>
    <name evidence="3" type="primary">LOC107778801</name>
</gene>
<keyword evidence="2" id="KW-1133">Transmembrane helix</keyword>
<dbReference type="RefSeq" id="XP_016454597.1">
    <property type="nucleotide sequence ID" value="XM_016599111.1"/>
</dbReference>
<evidence type="ECO:0000256" key="2">
    <source>
        <dbReference type="SAM" id="Phobius"/>
    </source>
</evidence>
<proteinExistence type="predicted"/>